<evidence type="ECO:0000313" key="2">
    <source>
        <dbReference type="EMBL" id="GEK13700.1"/>
    </source>
</evidence>
<evidence type="ECO:0000313" key="3">
    <source>
        <dbReference type="Proteomes" id="UP000321787"/>
    </source>
</evidence>
<organism evidence="2 3">
    <name type="scientific">Aliivibrio fischeri</name>
    <name type="common">Vibrio fischeri</name>
    <dbReference type="NCBI Taxonomy" id="668"/>
    <lineage>
        <taxon>Bacteria</taxon>
        <taxon>Pseudomonadati</taxon>
        <taxon>Pseudomonadota</taxon>
        <taxon>Gammaproteobacteria</taxon>
        <taxon>Vibrionales</taxon>
        <taxon>Vibrionaceae</taxon>
        <taxon>Aliivibrio</taxon>
    </lineage>
</organism>
<feature type="signal peptide" evidence="1">
    <location>
        <begin position="1"/>
        <end position="28"/>
    </location>
</feature>
<name>A0A510UK16_ALIFS</name>
<keyword evidence="1" id="KW-0732">Signal</keyword>
<sequence>MLTRKIATICILMATLLVLTLYSATSRAENLPTQFSDNHAVVEISHVDFCNLELGDIQSSAESGCCDPGGSCFEKQCCSHGHASSSSLVSNSLFVNITPYHFVSAPMVSATYLSADLGYLYRPPIS</sequence>
<dbReference type="RefSeq" id="WP_146863745.1">
    <property type="nucleotide sequence ID" value="NZ_BJTZ01000008.1"/>
</dbReference>
<protein>
    <submittedName>
        <fullName evidence="2">Uncharacterized protein</fullName>
    </submittedName>
</protein>
<comment type="caution">
    <text evidence="2">The sequence shown here is derived from an EMBL/GenBank/DDBJ whole genome shotgun (WGS) entry which is preliminary data.</text>
</comment>
<gene>
    <name evidence="2" type="ORF">AFI02nite_17360</name>
</gene>
<evidence type="ECO:0000256" key="1">
    <source>
        <dbReference type="SAM" id="SignalP"/>
    </source>
</evidence>
<dbReference type="Proteomes" id="UP000321787">
    <property type="component" value="Unassembled WGS sequence"/>
</dbReference>
<proteinExistence type="predicted"/>
<feature type="chain" id="PRO_5022049976" evidence="1">
    <location>
        <begin position="29"/>
        <end position="126"/>
    </location>
</feature>
<dbReference type="EMBL" id="BJTZ01000008">
    <property type="protein sequence ID" value="GEK13700.1"/>
    <property type="molecule type" value="Genomic_DNA"/>
</dbReference>
<accession>A0A510UK16</accession>
<dbReference type="AlphaFoldDB" id="A0A510UK16"/>
<reference evidence="2 3" key="1">
    <citation type="submission" date="2019-07" db="EMBL/GenBank/DDBJ databases">
        <title>Whole genome shotgun sequence of Aliivibrio fischeri NBRC 101058.</title>
        <authorList>
            <person name="Hosoyama A."/>
            <person name="Uohara A."/>
            <person name="Ohji S."/>
            <person name="Ichikawa N."/>
        </authorList>
    </citation>
    <scope>NUCLEOTIDE SEQUENCE [LARGE SCALE GENOMIC DNA]</scope>
    <source>
        <strain evidence="2 3">NBRC 101058</strain>
    </source>
</reference>